<dbReference type="GO" id="GO:1902758">
    <property type="term" value="P:bis(molybdopterin guanine dinucleotide)molybdenum biosynthetic process"/>
    <property type="evidence" value="ECO:0007669"/>
    <property type="project" value="TreeGrafter"/>
</dbReference>
<keyword evidence="5" id="KW-0460">Magnesium</keyword>
<dbReference type="InterPro" id="IPR025877">
    <property type="entry name" value="MobA-like_NTP_Trfase"/>
</dbReference>
<organism evidence="9 10">
    <name type="scientific">Sulfurimonas hongkongensis</name>
    <dbReference type="NCBI Taxonomy" id="1172190"/>
    <lineage>
        <taxon>Bacteria</taxon>
        <taxon>Pseudomonadati</taxon>
        <taxon>Campylobacterota</taxon>
        <taxon>Epsilonproteobacteria</taxon>
        <taxon>Campylobacterales</taxon>
        <taxon>Sulfurimonadaceae</taxon>
        <taxon>Sulfurimonas</taxon>
    </lineage>
</organism>
<evidence type="ECO:0000313" key="10">
    <source>
        <dbReference type="Proteomes" id="UP000015520"/>
    </source>
</evidence>
<dbReference type="AlphaFoldDB" id="T0JRF8"/>
<keyword evidence="10" id="KW-1185">Reference proteome</keyword>
<dbReference type="PANTHER" id="PTHR19136">
    <property type="entry name" value="MOLYBDENUM COFACTOR GUANYLYLTRANSFERASE"/>
    <property type="match status" value="1"/>
</dbReference>
<gene>
    <name evidence="9" type="ORF">M947_05445</name>
</gene>
<evidence type="ECO:0000256" key="6">
    <source>
        <dbReference type="ARBA" id="ARBA00023134"/>
    </source>
</evidence>
<keyword evidence="7" id="KW-0501">Molybdenum cofactor biosynthesis</keyword>
<evidence type="ECO:0000256" key="1">
    <source>
        <dbReference type="ARBA" id="ARBA00022490"/>
    </source>
</evidence>
<evidence type="ECO:0000256" key="5">
    <source>
        <dbReference type="ARBA" id="ARBA00022842"/>
    </source>
</evidence>
<evidence type="ECO:0000313" key="9">
    <source>
        <dbReference type="EMBL" id="EQB39437.1"/>
    </source>
</evidence>
<protein>
    <submittedName>
        <fullName evidence="9">Molybdopterin-guanine dinucleotide biosynthesis protein MobA</fullName>
    </submittedName>
</protein>
<keyword evidence="4" id="KW-0547">Nucleotide-binding</keyword>
<name>T0JRF8_9BACT</name>
<dbReference type="PANTHER" id="PTHR19136:SF81">
    <property type="entry name" value="MOLYBDENUM COFACTOR GUANYLYLTRANSFERASE"/>
    <property type="match status" value="1"/>
</dbReference>
<keyword evidence="2" id="KW-0808">Transferase</keyword>
<dbReference type="STRING" id="1172190.M947_05445"/>
<dbReference type="GO" id="GO:0046872">
    <property type="term" value="F:metal ion binding"/>
    <property type="evidence" value="ECO:0007669"/>
    <property type="project" value="UniProtKB-KW"/>
</dbReference>
<keyword evidence="6" id="KW-0342">GTP-binding</keyword>
<dbReference type="eggNOG" id="COG0746">
    <property type="taxonomic scope" value="Bacteria"/>
</dbReference>
<sequence>MKQDKALLSFGGFDTLAEFQLSRLQKIFKNVYISCKDKSRFDFEAQIGEDSFIEDVKSSQTFAPTAGFVAIFATLKTDSFFALSVDAPFVGFKEIKTIVDADTPHADATVAKTAFGIQPMCGIYHRSLESKFIKMLQEDNHKLGYLLKSSKTTFVEFEDERAFLNLNYPYEYKEALKLI</sequence>
<evidence type="ECO:0000256" key="3">
    <source>
        <dbReference type="ARBA" id="ARBA00022723"/>
    </source>
</evidence>
<evidence type="ECO:0000256" key="4">
    <source>
        <dbReference type="ARBA" id="ARBA00022741"/>
    </source>
</evidence>
<dbReference type="PATRIC" id="fig|1172190.3.peg.1062"/>
<dbReference type="InterPro" id="IPR013482">
    <property type="entry name" value="Molybde_CF_guanTrfase"/>
</dbReference>
<dbReference type="EMBL" id="AUPZ01000007">
    <property type="protein sequence ID" value="EQB39437.1"/>
    <property type="molecule type" value="Genomic_DNA"/>
</dbReference>
<proteinExistence type="predicted"/>
<dbReference type="NCBIfam" id="NF001837">
    <property type="entry name" value="PRK00560.1"/>
    <property type="match status" value="1"/>
</dbReference>
<dbReference type="InterPro" id="IPR029044">
    <property type="entry name" value="Nucleotide-diphossugar_trans"/>
</dbReference>
<evidence type="ECO:0000256" key="7">
    <source>
        <dbReference type="ARBA" id="ARBA00023150"/>
    </source>
</evidence>
<evidence type="ECO:0000259" key="8">
    <source>
        <dbReference type="Pfam" id="PF12804"/>
    </source>
</evidence>
<keyword evidence="1" id="KW-0963">Cytoplasm</keyword>
<dbReference type="SUPFAM" id="SSF53448">
    <property type="entry name" value="Nucleotide-diphospho-sugar transferases"/>
    <property type="match status" value="1"/>
</dbReference>
<dbReference type="GO" id="GO:0005525">
    <property type="term" value="F:GTP binding"/>
    <property type="evidence" value="ECO:0007669"/>
    <property type="project" value="UniProtKB-KW"/>
</dbReference>
<dbReference type="GO" id="GO:0016779">
    <property type="term" value="F:nucleotidyltransferase activity"/>
    <property type="evidence" value="ECO:0007669"/>
    <property type="project" value="UniProtKB-ARBA"/>
</dbReference>
<dbReference type="Pfam" id="PF12804">
    <property type="entry name" value="NTP_transf_3"/>
    <property type="match status" value="1"/>
</dbReference>
<accession>T0JRF8</accession>
<dbReference type="Gene3D" id="3.90.550.10">
    <property type="entry name" value="Spore Coat Polysaccharide Biosynthesis Protein SpsA, Chain A"/>
    <property type="match status" value="1"/>
</dbReference>
<dbReference type="CDD" id="cd02503">
    <property type="entry name" value="MobA"/>
    <property type="match status" value="1"/>
</dbReference>
<comment type="caution">
    <text evidence="9">The sequence shown here is derived from an EMBL/GenBank/DDBJ whole genome shotgun (WGS) entry which is preliminary data.</text>
</comment>
<keyword evidence="3" id="KW-0479">Metal-binding</keyword>
<dbReference type="Proteomes" id="UP000015520">
    <property type="component" value="Unassembled WGS sequence"/>
</dbReference>
<reference evidence="9 10" key="1">
    <citation type="submission" date="2013-07" db="EMBL/GenBank/DDBJ databases">
        <title>Sulfurimonas hongkongensis AST-10 Genome Sequencing.</title>
        <authorList>
            <person name="Cai L."/>
            <person name="Zhang T."/>
        </authorList>
    </citation>
    <scope>NUCLEOTIDE SEQUENCE [LARGE SCALE GENOMIC DNA]</scope>
    <source>
        <strain evidence="9 10">AST-10</strain>
    </source>
</reference>
<feature type="domain" description="MobA-like NTP transferase" evidence="8">
    <location>
        <begin position="1"/>
        <end position="139"/>
    </location>
</feature>
<evidence type="ECO:0000256" key="2">
    <source>
        <dbReference type="ARBA" id="ARBA00022679"/>
    </source>
</evidence>